<feature type="transmembrane region" description="Helical" evidence="5">
    <location>
        <begin position="153"/>
        <end position="173"/>
    </location>
</feature>
<dbReference type="Gene3D" id="1.20.1250.20">
    <property type="entry name" value="MFS general substrate transporter like domains"/>
    <property type="match status" value="1"/>
</dbReference>
<comment type="subcellular location">
    <subcellularLocation>
        <location evidence="1">Membrane</location>
        <topology evidence="1">Multi-pass membrane protein</topology>
    </subcellularLocation>
</comment>
<evidence type="ECO:0000313" key="6">
    <source>
        <dbReference type="EMBL" id="KJL30552.1"/>
    </source>
</evidence>
<dbReference type="InterPro" id="IPR011701">
    <property type="entry name" value="MFS"/>
</dbReference>
<dbReference type="PATRIC" id="fig|82380.11.peg.639"/>
<evidence type="ECO:0000256" key="2">
    <source>
        <dbReference type="ARBA" id="ARBA00022692"/>
    </source>
</evidence>
<comment type="caution">
    <text evidence="6">The sequence shown here is derived from an EMBL/GenBank/DDBJ whole genome shotgun (WGS) entry which is preliminary data.</text>
</comment>
<gene>
    <name evidence="6" type="ORF">RS83_00621</name>
</gene>
<name>A0A0F0LBH3_9MICO</name>
<accession>A0A0F0LBH3</accession>
<reference evidence="6 7" key="1">
    <citation type="submission" date="2015-02" db="EMBL/GenBank/DDBJ databases">
        <title>Draft genome sequences of ten Microbacterium spp. with emphasis on heavy metal contaminated environments.</title>
        <authorList>
            <person name="Corretto E."/>
        </authorList>
    </citation>
    <scope>NUCLEOTIDE SEQUENCE [LARGE SCALE GENOMIC DNA]</scope>
    <source>
        <strain evidence="6 7">BEL4b</strain>
    </source>
</reference>
<dbReference type="SUPFAM" id="SSF103473">
    <property type="entry name" value="MFS general substrate transporter"/>
    <property type="match status" value="1"/>
</dbReference>
<proteinExistence type="predicted"/>
<dbReference type="PANTHER" id="PTHR23508">
    <property type="entry name" value="CARBOXYLIC ACID TRANSPORTER PROTEIN HOMOLOG"/>
    <property type="match status" value="1"/>
</dbReference>
<evidence type="ECO:0000256" key="1">
    <source>
        <dbReference type="ARBA" id="ARBA00004141"/>
    </source>
</evidence>
<protein>
    <submittedName>
        <fullName evidence="6">Major Facilitator Superfamily protein</fullName>
    </submittedName>
</protein>
<keyword evidence="4 5" id="KW-0472">Membrane</keyword>
<dbReference type="AlphaFoldDB" id="A0A0F0LBH3"/>
<keyword evidence="2 5" id="KW-0812">Transmembrane</keyword>
<evidence type="ECO:0000313" key="7">
    <source>
        <dbReference type="Proteomes" id="UP000033640"/>
    </source>
</evidence>
<dbReference type="EMBL" id="JYIW01000018">
    <property type="protein sequence ID" value="KJL30552.1"/>
    <property type="molecule type" value="Genomic_DNA"/>
</dbReference>
<feature type="transmembrane region" description="Helical" evidence="5">
    <location>
        <begin position="241"/>
        <end position="261"/>
    </location>
</feature>
<evidence type="ECO:0000256" key="3">
    <source>
        <dbReference type="ARBA" id="ARBA00022989"/>
    </source>
</evidence>
<feature type="transmembrane region" description="Helical" evidence="5">
    <location>
        <begin position="121"/>
        <end position="141"/>
    </location>
</feature>
<dbReference type="GO" id="GO:0046943">
    <property type="term" value="F:carboxylic acid transmembrane transporter activity"/>
    <property type="evidence" value="ECO:0007669"/>
    <property type="project" value="TreeGrafter"/>
</dbReference>
<keyword evidence="3 5" id="KW-1133">Transmembrane helix</keyword>
<dbReference type="InterPro" id="IPR036259">
    <property type="entry name" value="MFS_trans_sf"/>
</dbReference>
<dbReference type="Proteomes" id="UP000033640">
    <property type="component" value="Unassembled WGS sequence"/>
</dbReference>
<dbReference type="Pfam" id="PF07690">
    <property type="entry name" value="MFS_1"/>
    <property type="match status" value="1"/>
</dbReference>
<dbReference type="GO" id="GO:0005886">
    <property type="term" value="C:plasma membrane"/>
    <property type="evidence" value="ECO:0007669"/>
    <property type="project" value="TreeGrafter"/>
</dbReference>
<evidence type="ECO:0000256" key="4">
    <source>
        <dbReference type="ARBA" id="ARBA00023136"/>
    </source>
</evidence>
<dbReference type="PANTHER" id="PTHR23508:SF10">
    <property type="entry name" value="CARBOXYLIC ACID TRANSPORTER PROTEIN HOMOLOG"/>
    <property type="match status" value="1"/>
</dbReference>
<organism evidence="6 7">
    <name type="scientific">Microbacterium oxydans</name>
    <dbReference type="NCBI Taxonomy" id="82380"/>
    <lineage>
        <taxon>Bacteria</taxon>
        <taxon>Bacillati</taxon>
        <taxon>Actinomycetota</taxon>
        <taxon>Actinomycetes</taxon>
        <taxon>Micrococcales</taxon>
        <taxon>Microbacteriaceae</taxon>
        <taxon>Microbacterium</taxon>
    </lineage>
</organism>
<feature type="transmembrane region" description="Helical" evidence="5">
    <location>
        <begin position="83"/>
        <end position="101"/>
    </location>
</feature>
<evidence type="ECO:0000256" key="5">
    <source>
        <dbReference type="SAM" id="Phobius"/>
    </source>
</evidence>
<feature type="transmembrane region" description="Helical" evidence="5">
    <location>
        <begin position="179"/>
        <end position="201"/>
    </location>
</feature>
<feature type="transmembrane region" description="Helical" evidence="5">
    <location>
        <begin position="213"/>
        <end position="235"/>
    </location>
</feature>
<sequence>MLIWARFSSYRVSVGMVSPPSLAPGGQIVFGHVALASFVVLILRLRLPESSEWKQARTERESGVATYRARTARIRDIFKRKDLLVAFLSLLVFYSLTNLAANTKGQFGTYVNVNVVGLTVQQSSLISLLTLPVSIVLAIWFMRIVDGRRRMLFFGFGVISLTAAFAVPALLGFSLATVLVAQLLFGFGAAFAFEGIMKVWTQESFPTLLRSSAQGAIIAAARVVAAALALWTPMLLSAPRVMYTILAVGVLVGALVAWFAFRSRGRGEGSLAPTDGEQISA</sequence>
<feature type="transmembrane region" description="Helical" evidence="5">
    <location>
        <begin position="28"/>
        <end position="47"/>
    </location>
</feature>